<dbReference type="PANTHER" id="PTHR37422:SF13">
    <property type="entry name" value="LIPOPOLYSACCHARIDE BIOSYNTHESIS PROTEIN PA4999-RELATED"/>
    <property type="match status" value="1"/>
</dbReference>
<dbReference type="GO" id="GO:0016020">
    <property type="term" value="C:membrane"/>
    <property type="evidence" value="ECO:0007669"/>
    <property type="project" value="UniProtKB-SubCell"/>
</dbReference>
<keyword evidence="7" id="KW-0436">Ligase</keyword>
<sequence length="459" mass="49156">MWIIWILCALAIISTVALAVIDRRDSTIGAWFALALINPFITVVKGVTALRAFSLALFAIVGVRDRNRSLALSAPAIIMFGLAIWSAITALWSPDPAAALTRALEWIIASAMLGLPWVLQNPLDRVGGIAKILTPVTLLAAITTIMFRILPSIERAFFESSLAQIMFSPKLVEDVRSGRVEANVLLGDGNKAGGILSSNANRTSLILGLATLAYLGIFVYLKHRYALITALISAAAVVATNSKTGIVMLAIAPILAFILWRSTQGLTRKNLAAVAGVLVPLAIIAGVGLTLFGSRFIAASAETLEPRKAIWATAFELIGQNPVFGSGAGSWELFWAPVSEKTGFSAAYPPHNFLLRSMIDLGAIGTVGIIAVIVLFMWTAFKQLRSSTSHAGRIAAALVIASWLWVVVHGLGDNTEYFGLLNNLPFLVLLSILARADNTVRPVLDLSVRAFPPQLSRVR</sequence>
<dbReference type="InterPro" id="IPR007016">
    <property type="entry name" value="O-antigen_ligase-rel_domated"/>
</dbReference>
<proteinExistence type="predicted"/>
<keyword evidence="4 5" id="KW-0472">Membrane</keyword>
<evidence type="ECO:0000256" key="5">
    <source>
        <dbReference type="SAM" id="Phobius"/>
    </source>
</evidence>
<organism evidence="7 8">
    <name type="scientific">Mycetocola lacteus</name>
    <dbReference type="NCBI Taxonomy" id="76637"/>
    <lineage>
        <taxon>Bacteria</taxon>
        <taxon>Bacillati</taxon>
        <taxon>Actinomycetota</taxon>
        <taxon>Actinomycetes</taxon>
        <taxon>Micrococcales</taxon>
        <taxon>Microbacteriaceae</taxon>
        <taxon>Mycetocola</taxon>
    </lineage>
</organism>
<comment type="caution">
    <text evidence="7">The sequence shown here is derived from an EMBL/GenBank/DDBJ whole genome shotgun (WGS) entry which is preliminary data.</text>
</comment>
<feature type="transmembrane region" description="Helical" evidence="5">
    <location>
        <begin position="132"/>
        <end position="150"/>
    </location>
</feature>
<dbReference type="EMBL" id="RCUY01000002">
    <property type="protein sequence ID" value="RLP83674.1"/>
    <property type="molecule type" value="Genomic_DNA"/>
</dbReference>
<evidence type="ECO:0000256" key="1">
    <source>
        <dbReference type="ARBA" id="ARBA00004141"/>
    </source>
</evidence>
<evidence type="ECO:0000313" key="8">
    <source>
        <dbReference type="Proteomes" id="UP000269438"/>
    </source>
</evidence>
<dbReference type="OrthoDB" id="4761355at2"/>
<evidence type="ECO:0000259" key="6">
    <source>
        <dbReference type="Pfam" id="PF04932"/>
    </source>
</evidence>
<dbReference type="Pfam" id="PF04932">
    <property type="entry name" value="Wzy_C"/>
    <property type="match status" value="1"/>
</dbReference>
<dbReference type="GO" id="GO:0016874">
    <property type="term" value="F:ligase activity"/>
    <property type="evidence" value="ECO:0007669"/>
    <property type="project" value="UniProtKB-KW"/>
</dbReference>
<evidence type="ECO:0000256" key="3">
    <source>
        <dbReference type="ARBA" id="ARBA00022989"/>
    </source>
</evidence>
<feature type="transmembrane region" description="Helical" evidence="5">
    <location>
        <begin position="361"/>
        <end position="381"/>
    </location>
</feature>
<feature type="transmembrane region" description="Helical" evidence="5">
    <location>
        <begin position="29"/>
        <end position="58"/>
    </location>
</feature>
<accession>A0A3L7AU39</accession>
<name>A0A3L7AU39_9MICO</name>
<keyword evidence="8" id="KW-1185">Reference proteome</keyword>
<feature type="transmembrane region" description="Helical" evidence="5">
    <location>
        <begin position="393"/>
        <end position="411"/>
    </location>
</feature>
<dbReference type="AlphaFoldDB" id="A0A3L7AU39"/>
<evidence type="ECO:0000313" key="7">
    <source>
        <dbReference type="EMBL" id="RLP83674.1"/>
    </source>
</evidence>
<feature type="transmembrane region" description="Helical" evidence="5">
    <location>
        <begin position="417"/>
        <end position="434"/>
    </location>
</feature>
<dbReference type="InterPro" id="IPR051533">
    <property type="entry name" value="WaaL-like"/>
</dbReference>
<feature type="transmembrane region" description="Helical" evidence="5">
    <location>
        <begin position="204"/>
        <end position="221"/>
    </location>
</feature>
<keyword evidence="3 5" id="KW-1133">Transmembrane helix</keyword>
<dbReference type="Proteomes" id="UP000269438">
    <property type="component" value="Unassembled WGS sequence"/>
</dbReference>
<evidence type="ECO:0000256" key="2">
    <source>
        <dbReference type="ARBA" id="ARBA00022692"/>
    </source>
</evidence>
<feature type="transmembrane region" description="Helical" evidence="5">
    <location>
        <begin position="227"/>
        <end position="260"/>
    </location>
</feature>
<keyword evidence="2 5" id="KW-0812">Transmembrane</keyword>
<feature type="domain" description="O-antigen ligase-related" evidence="6">
    <location>
        <begin position="229"/>
        <end position="369"/>
    </location>
</feature>
<gene>
    <name evidence="7" type="ORF">D9V34_02325</name>
</gene>
<dbReference type="PANTHER" id="PTHR37422">
    <property type="entry name" value="TEICHURONIC ACID BIOSYNTHESIS PROTEIN TUAE"/>
    <property type="match status" value="1"/>
</dbReference>
<feature type="transmembrane region" description="Helical" evidence="5">
    <location>
        <begin position="70"/>
        <end position="92"/>
    </location>
</feature>
<dbReference type="RefSeq" id="WP_121687342.1">
    <property type="nucleotide sequence ID" value="NZ_RCUY01000002.1"/>
</dbReference>
<reference evidence="7 8" key="1">
    <citation type="submission" date="2018-10" db="EMBL/GenBank/DDBJ databases">
        <authorList>
            <person name="Li J."/>
        </authorList>
    </citation>
    <scope>NUCLEOTIDE SEQUENCE [LARGE SCALE GENOMIC DNA]</scope>
    <source>
        <strain evidence="7 8">JCM 11654</strain>
    </source>
</reference>
<protein>
    <submittedName>
        <fullName evidence="7">O-antigen ligase family protein</fullName>
    </submittedName>
</protein>
<comment type="subcellular location">
    <subcellularLocation>
        <location evidence="1">Membrane</location>
        <topology evidence="1">Multi-pass membrane protein</topology>
    </subcellularLocation>
</comment>
<feature type="transmembrane region" description="Helical" evidence="5">
    <location>
        <begin position="272"/>
        <end position="298"/>
    </location>
</feature>
<evidence type="ECO:0000256" key="4">
    <source>
        <dbReference type="ARBA" id="ARBA00023136"/>
    </source>
</evidence>